<organism evidence="1 2">
    <name type="scientific">Canna indica</name>
    <name type="common">Indian-shot</name>
    <dbReference type="NCBI Taxonomy" id="4628"/>
    <lineage>
        <taxon>Eukaryota</taxon>
        <taxon>Viridiplantae</taxon>
        <taxon>Streptophyta</taxon>
        <taxon>Embryophyta</taxon>
        <taxon>Tracheophyta</taxon>
        <taxon>Spermatophyta</taxon>
        <taxon>Magnoliopsida</taxon>
        <taxon>Liliopsida</taxon>
        <taxon>Zingiberales</taxon>
        <taxon>Cannaceae</taxon>
        <taxon>Canna</taxon>
    </lineage>
</organism>
<dbReference type="AlphaFoldDB" id="A0AAQ3JY18"/>
<evidence type="ECO:0000313" key="2">
    <source>
        <dbReference type="Proteomes" id="UP001327560"/>
    </source>
</evidence>
<protein>
    <submittedName>
        <fullName evidence="1">Uncharacterized protein</fullName>
    </submittedName>
</protein>
<dbReference type="Proteomes" id="UP001327560">
    <property type="component" value="Chromosome 2"/>
</dbReference>
<evidence type="ECO:0000313" key="1">
    <source>
        <dbReference type="EMBL" id="WOK97409.1"/>
    </source>
</evidence>
<sequence>MDNSVSCDVWHMASTIFSHLQNIWPFSAFKIDDLKISTQLVRKLSLPDKTKQFVFAVREPDSNAVVYILAAQNLSLQSAIDAENLIKEVRPKAVIAQISSSALTEETCLRNDQVNHVPTSSFGVLKRCFMEKMNKDIYERFAGCQVLEQIFGVGFYGHFLSAKRAAEEIGSHFMLLESPYEKGYTATSVDNDKDGGQSAELHIQASGLLPGKFTLATANSLERYFIEETFQLQMIKSVIPLLDLVISKEGQSSYNDEKEPGKDQPNFDYKVPPFAQSFYPLLADLHDIFTELPSIGKAMVSLQKMLADINEGQPVNTQTLSSVYIFRIAVEGLRIALNNVAHFPIERAEKSNSTKLEYFDLPLEEKGYVLFGQALRNQAKKHGSVVAIVDASCLAGLRRHWNTSIPLKVAESADTSFTDYYDENLGANDEKVKEHMKKKSFLADKPVVAVGAGATAVVGASSLSKVIPASTFIKLSTYKIPATLKFGLAHFQRAASIGLSKILAASNPLAHGITSAGAKTSTLKFTASAEKIRAMTHTMIASAERTSLLAMRTSFYEIMRTRGVRPIRIASLATFGCSMVACSGLLAYGDGIECAVESLPFVPTIATLGRGLEGLHQASKEVEQTNGTKIQEALQSLMYNLRKMRAQ</sequence>
<gene>
    <name evidence="1" type="ORF">Cni_G06117</name>
</gene>
<proteinExistence type="predicted"/>
<reference evidence="1 2" key="1">
    <citation type="submission" date="2023-10" db="EMBL/GenBank/DDBJ databases">
        <title>Chromosome-scale genome assembly provides insights into flower coloration mechanisms of Canna indica.</title>
        <authorList>
            <person name="Li C."/>
        </authorList>
    </citation>
    <scope>NUCLEOTIDE SEQUENCE [LARGE SCALE GENOMIC DNA]</scope>
    <source>
        <tissue evidence="1">Flower</tissue>
    </source>
</reference>
<dbReference type="PANTHER" id="PTHR36020:SF1">
    <property type="entry name" value="TRANSMEMBRANE PROTEIN"/>
    <property type="match status" value="1"/>
</dbReference>
<dbReference type="EMBL" id="CP136891">
    <property type="protein sequence ID" value="WOK97409.1"/>
    <property type="molecule type" value="Genomic_DNA"/>
</dbReference>
<dbReference type="PANTHER" id="PTHR36020">
    <property type="entry name" value="TRANSMEMBRANE PROTEIN"/>
    <property type="match status" value="1"/>
</dbReference>
<accession>A0AAQ3JY18</accession>
<name>A0AAQ3JY18_9LILI</name>
<keyword evidence="2" id="KW-1185">Reference proteome</keyword>